<name>A0AAU8FM60_9BACT</name>
<feature type="transmembrane region" description="Helical" evidence="1">
    <location>
        <begin position="81"/>
        <end position="102"/>
    </location>
</feature>
<evidence type="ECO:0000313" key="2">
    <source>
        <dbReference type="EMBL" id="XCH24840.1"/>
    </source>
</evidence>
<gene>
    <name evidence="2" type="ORF">ABV298_31910</name>
</gene>
<proteinExistence type="predicted"/>
<organism evidence="2">
    <name type="scientific">Dyadobacter sp. 676</name>
    <dbReference type="NCBI Taxonomy" id="3088362"/>
    <lineage>
        <taxon>Bacteria</taxon>
        <taxon>Pseudomonadati</taxon>
        <taxon>Bacteroidota</taxon>
        <taxon>Cytophagia</taxon>
        <taxon>Cytophagales</taxon>
        <taxon>Spirosomataceae</taxon>
        <taxon>Dyadobacter</taxon>
    </lineage>
</organism>
<keyword evidence="1" id="KW-0472">Membrane</keyword>
<keyword evidence="1" id="KW-1133">Transmembrane helix</keyword>
<feature type="transmembrane region" description="Helical" evidence="1">
    <location>
        <begin position="32"/>
        <end position="50"/>
    </location>
</feature>
<evidence type="ECO:0000256" key="1">
    <source>
        <dbReference type="SAM" id="Phobius"/>
    </source>
</evidence>
<sequence>MTQFYLILAGMYLYYSNSRYFPDFLFKPDLRWIQLIGTLLSGAGTLLYIWSDGWAGGLLLALTACTLAMCIVQLFGVLGKAYFYGLAAVVHFLLILDLLSYAR</sequence>
<dbReference type="AlphaFoldDB" id="A0AAU8FM60"/>
<reference evidence="2" key="1">
    <citation type="submission" date="2024-06" db="EMBL/GenBank/DDBJ databases">
        <title>Sequencing and assembly of the genome of Dyadobacter sp. strain 676, a symbiont of Cyamopsis tetragonoloba.</title>
        <authorList>
            <person name="Guro P."/>
            <person name="Sazanova A."/>
            <person name="Kuznetsova I."/>
            <person name="Belimov A."/>
            <person name="Safronova V."/>
        </authorList>
    </citation>
    <scope>NUCLEOTIDE SEQUENCE</scope>
    <source>
        <strain evidence="2">676</strain>
    </source>
</reference>
<feature type="transmembrane region" description="Helical" evidence="1">
    <location>
        <begin position="57"/>
        <end position="75"/>
    </location>
</feature>
<keyword evidence="1" id="KW-0812">Transmembrane</keyword>
<protein>
    <recommendedName>
        <fullName evidence="3">DoxX family protein</fullName>
    </recommendedName>
</protein>
<accession>A0AAU8FM60</accession>
<dbReference type="EMBL" id="CP159289">
    <property type="protein sequence ID" value="XCH24840.1"/>
    <property type="molecule type" value="Genomic_DNA"/>
</dbReference>
<dbReference type="RefSeq" id="WP_353720148.1">
    <property type="nucleotide sequence ID" value="NZ_CP159289.1"/>
</dbReference>
<evidence type="ECO:0008006" key="3">
    <source>
        <dbReference type="Google" id="ProtNLM"/>
    </source>
</evidence>